<dbReference type="EMBL" id="X01701">
    <property type="protein sequence ID" value="CAA25850.1"/>
    <property type="molecule type" value="Genomic_DNA"/>
</dbReference>
<proteinExistence type="predicted"/>
<organism evidence="1">
    <name type="scientific">Bacillus subtilis</name>
    <dbReference type="NCBI Taxonomy" id="1423"/>
    <lineage>
        <taxon>Bacteria</taxon>
        <taxon>Bacillati</taxon>
        <taxon>Bacillota</taxon>
        <taxon>Bacilli</taxon>
        <taxon>Bacillales</taxon>
        <taxon>Bacillaceae</taxon>
        <taxon>Bacillus</taxon>
    </lineage>
</organism>
<feature type="non-terminal residue" evidence="1">
    <location>
        <position position="32"/>
    </location>
</feature>
<evidence type="ECO:0000313" key="1">
    <source>
        <dbReference type="EMBL" id="CAA25850.1"/>
    </source>
</evidence>
<name>Q45534_BACIU</name>
<reference evidence="1" key="1">
    <citation type="journal article" date="1985" name="Nucleic Acids Res.">
        <title>Complete nucleotide sequence of the fumarase gene (citG) of Bacillus subtilis 168.</title>
        <authorList>
            <person name="Miles J.S."/>
            <person name="Guest J.R."/>
        </authorList>
    </citation>
    <scope>NUCLEOTIDE SEQUENCE</scope>
    <source>
        <strain evidence="1">168</strain>
    </source>
</reference>
<protein>
    <submittedName>
        <fullName evidence="1">168 fumarase gene (citG)</fullName>
    </submittedName>
</protein>
<accession>Q45534</accession>
<sequence length="32" mass="3591">MFKLLILSRRLFTIDSVSGSGRPCVRGPNKEL</sequence>
<dbReference type="AlphaFoldDB" id="Q45534"/>